<sequence>MRVSKKQYAQMAEKASPKSNLFIDCIKAFLVGGLICTIGQGLTNIYTLCGMELLDARTLTSVSLVFLGALLTSIGVYDRIAKHAGAGSLVPITGFANSIVAPAIEFKSEGFVLGLGAKMFIIAGPVLVYGITASVLWGVIYFILKLTGVMQ</sequence>
<reference evidence="2" key="2">
    <citation type="journal article" date="2021" name="PeerJ">
        <title>Extensive microbial diversity within the chicken gut microbiome revealed by metagenomics and culture.</title>
        <authorList>
            <person name="Gilroy R."/>
            <person name="Ravi A."/>
            <person name="Getino M."/>
            <person name="Pursley I."/>
            <person name="Horton D.L."/>
            <person name="Alikhan N.F."/>
            <person name="Baker D."/>
            <person name="Gharbi K."/>
            <person name="Hall N."/>
            <person name="Watson M."/>
            <person name="Adriaenssens E.M."/>
            <person name="Foster-Nyarko E."/>
            <person name="Jarju S."/>
            <person name="Secka A."/>
            <person name="Antonio M."/>
            <person name="Oren A."/>
            <person name="Chaudhuri R.R."/>
            <person name="La Ragione R."/>
            <person name="Hildebrand F."/>
            <person name="Pallen M.J."/>
        </authorList>
    </citation>
    <scope>NUCLEOTIDE SEQUENCE</scope>
    <source>
        <strain evidence="2">ChiSjej1B19-3389</strain>
    </source>
</reference>
<dbReference type="AlphaFoldDB" id="A0A9D0ZIN0"/>
<evidence type="ECO:0000256" key="1">
    <source>
        <dbReference type="SAM" id="Phobius"/>
    </source>
</evidence>
<dbReference type="InterPro" id="IPR014203">
    <property type="entry name" value="Spore_V_AC"/>
</dbReference>
<keyword evidence="1" id="KW-1133">Transmembrane helix</keyword>
<gene>
    <name evidence="2" type="primary">spoVAC</name>
    <name evidence="2" type="ORF">IAD32_06520</name>
</gene>
<accession>A0A9D0ZIN0</accession>
<keyword evidence="1" id="KW-0472">Membrane</keyword>
<dbReference type="NCBIfam" id="TIGR02838">
    <property type="entry name" value="spore_V_AC"/>
    <property type="match status" value="1"/>
</dbReference>
<dbReference type="InterPro" id="IPR005562">
    <property type="entry name" value="SpoVA"/>
</dbReference>
<dbReference type="Pfam" id="PF03862">
    <property type="entry name" value="SpoVAC_SpoVAEB"/>
    <property type="match status" value="1"/>
</dbReference>
<dbReference type="EMBL" id="DVFW01000028">
    <property type="protein sequence ID" value="HIQ80921.1"/>
    <property type="molecule type" value="Genomic_DNA"/>
</dbReference>
<dbReference type="Proteomes" id="UP000886787">
    <property type="component" value="Unassembled WGS sequence"/>
</dbReference>
<keyword evidence="1" id="KW-0812">Transmembrane</keyword>
<organism evidence="2 3">
    <name type="scientific">Candidatus Scatavimonas merdigallinarum</name>
    <dbReference type="NCBI Taxonomy" id="2840914"/>
    <lineage>
        <taxon>Bacteria</taxon>
        <taxon>Bacillati</taxon>
        <taxon>Bacillota</taxon>
        <taxon>Clostridia</taxon>
        <taxon>Eubacteriales</taxon>
        <taxon>Oscillospiraceae</taxon>
        <taxon>Oscillospiraceae incertae sedis</taxon>
        <taxon>Candidatus Scatavimonas</taxon>
    </lineage>
</organism>
<feature type="transmembrane region" description="Helical" evidence="1">
    <location>
        <begin position="58"/>
        <end position="77"/>
    </location>
</feature>
<dbReference type="PANTHER" id="PTHR38450:SF1">
    <property type="entry name" value="STAGE V SPORULATION PROTEIN AC"/>
    <property type="match status" value="1"/>
</dbReference>
<feature type="transmembrane region" description="Helical" evidence="1">
    <location>
        <begin position="21"/>
        <end position="46"/>
    </location>
</feature>
<name>A0A9D0ZIN0_9FIRM</name>
<feature type="transmembrane region" description="Helical" evidence="1">
    <location>
        <begin position="119"/>
        <end position="144"/>
    </location>
</feature>
<evidence type="ECO:0000313" key="2">
    <source>
        <dbReference type="EMBL" id="HIQ80921.1"/>
    </source>
</evidence>
<dbReference type="PANTHER" id="PTHR38450">
    <property type="entry name" value="STAGE V SPORULATION PROTEIN AC-RELATED"/>
    <property type="match status" value="1"/>
</dbReference>
<feature type="transmembrane region" description="Helical" evidence="1">
    <location>
        <begin position="84"/>
        <end position="104"/>
    </location>
</feature>
<comment type="caution">
    <text evidence="2">The sequence shown here is derived from an EMBL/GenBank/DDBJ whole genome shotgun (WGS) entry which is preliminary data.</text>
</comment>
<reference evidence="2" key="1">
    <citation type="submission" date="2020-10" db="EMBL/GenBank/DDBJ databases">
        <authorList>
            <person name="Gilroy R."/>
        </authorList>
    </citation>
    <scope>NUCLEOTIDE SEQUENCE</scope>
    <source>
        <strain evidence="2">ChiSjej1B19-3389</strain>
    </source>
</reference>
<protein>
    <submittedName>
        <fullName evidence="2">Stage V sporulation protein AC</fullName>
    </submittedName>
</protein>
<evidence type="ECO:0000313" key="3">
    <source>
        <dbReference type="Proteomes" id="UP000886787"/>
    </source>
</evidence>
<proteinExistence type="predicted"/>